<feature type="non-terminal residue" evidence="1">
    <location>
        <position position="1"/>
    </location>
</feature>
<accession>X1IP12</accession>
<reference evidence="1" key="1">
    <citation type="journal article" date="2014" name="Front. Microbiol.">
        <title>High frequency of phylogenetically diverse reductive dehalogenase-homologous genes in deep subseafloor sedimentary metagenomes.</title>
        <authorList>
            <person name="Kawai M."/>
            <person name="Futagami T."/>
            <person name="Toyoda A."/>
            <person name="Takaki Y."/>
            <person name="Nishi S."/>
            <person name="Hori S."/>
            <person name="Arai W."/>
            <person name="Tsubouchi T."/>
            <person name="Morono Y."/>
            <person name="Uchiyama I."/>
            <person name="Ito T."/>
            <person name="Fujiyama A."/>
            <person name="Inagaki F."/>
            <person name="Takami H."/>
        </authorList>
    </citation>
    <scope>NUCLEOTIDE SEQUENCE</scope>
    <source>
        <strain evidence="1">Expedition CK06-06</strain>
    </source>
</reference>
<name>X1IP12_9ZZZZ</name>
<protein>
    <submittedName>
        <fullName evidence="1">Uncharacterized protein</fullName>
    </submittedName>
</protein>
<evidence type="ECO:0000313" key="1">
    <source>
        <dbReference type="EMBL" id="GAH84186.1"/>
    </source>
</evidence>
<gene>
    <name evidence="1" type="ORF">S03H2_59690</name>
</gene>
<proteinExistence type="predicted"/>
<dbReference type="EMBL" id="BARU01038392">
    <property type="protein sequence ID" value="GAH84186.1"/>
    <property type="molecule type" value="Genomic_DNA"/>
</dbReference>
<dbReference type="AlphaFoldDB" id="X1IP12"/>
<organism evidence="1">
    <name type="scientific">marine sediment metagenome</name>
    <dbReference type="NCBI Taxonomy" id="412755"/>
    <lineage>
        <taxon>unclassified sequences</taxon>
        <taxon>metagenomes</taxon>
        <taxon>ecological metagenomes</taxon>
    </lineage>
</organism>
<comment type="caution">
    <text evidence="1">The sequence shown here is derived from an EMBL/GenBank/DDBJ whole genome shotgun (WGS) entry which is preliminary data.</text>
</comment>
<sequence>QGNFSGDPNNPVGIHLHFSIVKDDGQGDFLNELEIRNTIDPSPYLGLPVNAGSIQGEIPLCPNDVITS</sequence>